<proteinExistence type="predicted"/>
<organism evidence="2 3">
    <name type="scientific">Sulfurivirga caldicuralii</name>
    <dbReference type="NCBI Taxonomy" id="364032"/>
    <lineage>
        <taxon>Bacteria</taxon>
        <taxon>Pseudomonadati</taxon>
        <taxon>Pseudomonadota</taxon>
        <taxon>Gammaproteobacteria</taxon>
        <taxon>Thiotrichales</taxon>
        <taxon>Piscirickettsiaceae</taxon>
        <taxon>Sulfurivirga</taxon>
    </lineage>
</organism>
<dbReference type="OrthoDB" id="5615280at2"/>
<evidence type="ECO:0000313" key="3">
    <source>
        <dbReference type="Proteomes" id="UP000198461"/>
    </source>
</evidence>
<dbReference type="AlphaFoldDB" id="A0A1N6GTQ3"/>
<gene>
    <name evidence="2" type="ORF">SAMN05443662_1491</name>
</gene>
<dbReference type="STRING" id="364032.SAMN05443662_1491"/>
<keyword evidence="3" id="KW-1185">Reference proteome</keyword>
<feature type="chain" id="PRO_5012003333" description="Lipoprotein" evidence="1">
    <location>
        <begin position="26"/>
        <end position="179"/>
    </location>
</feature>
<reference evidence="2 3" key="1">
    <citation type="submission" date="2016-11" db="EMBL/GenBank/DDBJ databases">
        <authorList>
            <person name="Jaros S."/>
            <person name="Januszkiewicz K."/>
            <person name="Wedrychowicz H."/>
        </authorList>
    </citation>
    <scope>NUCLEOTIDE SEQUENCE [LARGE SCALE GENOMIC DNA]</scope>
    <source>
        <strain evidence="2 3">DSM 17737</strain>
    </source>
</reference>
<dbReference type="Proteomes" id="UP000198461">
    <property type="component" value="Unassembled WGS sequence"/>
</dbReference>
<accession>A0A1N6GTQ3</accession>
<protein>
    <recommendedName>
        <fullName evidence="4">Lipoprotein</fullName>
    </recommendedName>
</protein>
<keyword evidence="1" id="KW-0732">Signal</keyword>
<evidence type="ECO:0008006" key="4">
    <source>
        <dbReference type="Google" id="ProtNLM"/>
    </source>
</evidence>
<sequence length="179" mass="19670">MRLLTLFLAALILAGCQSTSPRPYAGIKHFMLEKPVAIAAGTTRTFFQQGVAKPYMAVDWYAPWCALEVRTLKETATTVQPDTFAITRVQLDEMEVAVRPGVQLAALWKGGVALALGGQERPQTMDAVHLYLHSPRQPNVLRLTCAGRLSDGDPQDAPDSWRPDPARINTILGPYGRLE</sequence>
<name>A0A1N6GTQ3_9GAMM</name>
<evidence type="ECO:0000313" key="2">
    <source>
        <dbReference type="EMBL" id="SIO10893.1"/>
    </source>
</evidence>
<evidence type="ECO:0000256" key="1">
    <source>
        <dbReference type="SAM" id="SignalP"/>
    </source>
</evidence>
<feature type="signal peptide" evidence="1">
    <location>
        <begin position="1"/>
        <end position="25"/>
    </location>
</feature>
<dbReference type="PROSITE" id="PS51257">
    <property type="entry name" value="PROKAR_LIPOPROTEIN"/>
    <property type="match status" value="1"/>
</dbReference>
<dbReference type="EMBL" id="FSRE01000003">
    <property type="protein sequence ID" value="SIO10893.1"/>
    <property type="molecule type" value="Genomic_DNA"/>
</dbReference>
<dbReference type="RefSeq" id="WP_074201739.1">
    <property type="nucleotide sequence ID" value="NZ_FSRE01000003.1"/>
</dbReference>